<dbReference type="AlphaFoldDB" id="A0A099NJ59"/>
<accession>A0A099NJ59</accession>
<evidence type="ECO:0000313" key="1">
    <source>
        <dbReference type="EMBL" id="KGK32615.1"/>
    </source>
</evidence>
<dbReference type="HOGENOM" id="CLU_3224715_0_0_1"/>
<proteinExistence type="predicted"/>
<dbReference type="EMBL" id="JQFK01002048">
    <property type="protein sequence ID" value="KGK32615.1"/>
    <property type="molecule type" value="Genomic_DNA"/>
</dbReference>
<protein>
    <submittedName>
        <fullName evidence="1">Uncharacterized protein</fullName>
    </submittedName>
</protein>
<dbReference type="Proteomes" id="UP000029867">
    <property type="component" value="Unassembled WGS sequence"/>
</dbReference>
<comment type="caution">
    <text evidence="1">The sequence shown here is derived from an EMBL/GenBank/DDBJ whole genome shotgun (WGS) entry which is preliminary data.</text>
</comment>
<gene>
    <name evidence="1" type="ORF">JL09_g6778</name>
</gene>
<reference evidence="2" key="1">
    <citation type="journal article" date="2014" name="Microb. Cell Fact.">
        <title>Exploiting Issatchenkia orientalis SD108 for succinic acid production.</title>
        <authorList>
            <person name="Xiao H."/>
            <person name="Shao Z."/>
            <person name="Jiang Y."/>
            <person name="Dole S."/>
            <person name="Zhao H."/>
        </authorList>
    </citation>
    <scope>NUCLEOTIDE SEQUENCE [LARGE SCALE GENOMIC DNA]</scope>
    <source>
        <strain evidence="2">SD108</strain>
    </source>
</reference>
<name>A0A099NJ59_PICKU</name>
<organism evidence="1 2">
    <name type="scientific">Pichia kudriavzevii</name>
    <name type="common">Yeast</name>
    <name type="synonym">Issatchenkia orientalis</name>
    <dbReference type="NCBI Taxonomy" id="4909"/>
    <lineage>
        <taxon>Eukaryota</taxon>
        <taxon>Fungi</taxon>
        <taxon>Dikarya</taxon>
        <taxon>Ascomycota</taxon>
        <taxon>Saccharomycotina</taxon>
        <taxon>Pichiomycetes</taxon>
        <taxon>Pichiales</taxon>
        <taxon>Pichiaceae</taxon>
        <taxon>Pichia</taxon>
    </lineage>
</organism>
<evidence type="ECO:0000313" key="2">
    <source>
        <dbReference type="Proteomes" id="UP000029867"/>
    </source>
</evidence>
<sequence length="44" mass="5168">MVSKQSSKKYIFVIDSTRTIFDELRKFIIKPIDTLAKNRGAFFN</sequence>